<feature type="signal peptide" evidence="1">
    <location>
        <begin position="1"/>
        <end position="25"/>
    </location>
</feature>
<keyword evidence="3" id="KW-1185">Reference proteome</keyword>
<proteinExistence type="predicted"/>
<organism evidence="2 3">
    <name type="scientific">Symbiodinium microadriaticum</name>
    <name type="common">Dinoflagellate</name>
    <name type="synonym">Zooxanthella microadriatica</name>
    <dbReference type="NCBI Taxonomy" id="2951"/>
    <lineage>
        <taxon>Eukaryota</taxon>
        <taxon>Sar</taxon>
        <taxon>Alveolata</taxon>
        <taxon>Dinophyceae</taxon>
        <taxon>Suessiales</taxon>
        <taxon>Symbiodiniaceae</taxon>
        <taxon>Symbiodinium</taxon>
    </lineage>
</organism>
<feature type="chain" id="PRO_5012638537" evidence="1">
    <location>
        <begin position="26"/>
        <end position="137"/>
    </location>
</feature>
<name>A0A1Q9DT93_SYMMI</name>
<evidence type="ECO:0000313" key="2">
    <source>
        <dbReference type="EMBL" id="OLP98348.1"/>
    </source>
</evidence>
<reference evidence="2 3" key="1">
    <citation type="submission" date="2016-02" db="EMBL/GenBank/DDBJ databases">
        <title>Genome analysis of coral dinoflagellate symbionts highlights evolutionary adaptations to a symbiotic lifestyle.</title>
        <authorList>
            <person name="Aranda M."/>
            <person name="Li Y."/>
            <person name="Liew Y.J."/>
            <person name="Baumgarten S."/>
            <person name="Simakov O."/>
            <person name="Wilson M."/>
            <person name="Piel J."/>
            <person name="Ashoor H."/>
            <person name="Bougouffa S."/>
            <person name="Bajic V.B."/>
            <person name="Ryu T."/>
            <person name="Ravasi T."/>
            <person name="Bayer T."/>
            <person name="Micklem G."/>
            <person name="Kim H."/>
            <person name="Bhak J."/>
            <person name="Lajeunesse T.C."/>
            <person name="Voolstra C.R."/>
        </authorList>
    </citation>
    <scope>NUCLEOTIDE SEQUENCE [LARGE SCALE GENOMIC DNA]</scope>
    <source>
        <strain evidence="2 3">CCMP2467</strain>
    </source>
</reference>
<accession>A0A1Q9DT93</accession>
<dbReference type="EMBL" id="LSRX01000400">
    <property type="protein sequence ID" value="OLP98348.1"/>
    <property type="molecule type" value="Genomic_DNA"/>
</dbReference>
<dbReference type="Proteomes" id="UP000186817">
    <property type="component" value="Unassembled WGS sequence"/>
</dbReference>
<evidence type="ECO:0000256" key="1">
    <source>
        <dbReference type="SAM" id="SignalP"/>
    </source>
</evidence>
<evidence type="ECO:0000313" key="3">
    <source>
        <dbReference type="Proteomes" id="UP000186817"/>
    </source>
</evidence>
<comment type="caution">
    <text evidence="2">The sequence shown here is derived from an EMBL/GenBank/DDBJ whole genome shotgun (WGS) entry which is preliminary data.</text>
</comment>
<sequence>MAAPSLRSLLAAVAVAASAWLLIHAESLSFTGPSTPVPDLGLHKLQGTASPSALAAGVKPRQAPKSSSSLGCAALALAAALAWARTGRGQGSAVTLYGVKPDLVRQSLQLENAARPQVAAAACLLEAKDWNELVYRQ</sequence>
<protein>
    <submittedName>
        <fullName evidence="2">Uncharacterized protein</fullName>
    </submittedName>
</protein>
<dbReference type="AlphaFoldDB" id="A0A1Q9DT93"/>
<gene>
    <name evidence="2" type="ORF">AK812_SmicGene19215</name>
</gene>
<keyword evidence="1" id="KW-0732">Signal</keyword>